<dbReference type="PANTHER" id="PTHR42860">
    <property type="entry name" value="VITAMIN B12-BINDING PROTEIN"/>
    <property type="match status" value="1"/>
</dbReference>
<dbReference type="Proteomes" id="UP000199693">
    <property type="component" value="Unassembled WGS sequence"/>
</dbReference>
<evidence type="ECO:0000256" key="2">
    <source>
        <dbReference type="SAM" id="SignalP"/>
    </source>
</evidence>
<accession>A0A239M6D2</accession>
<sequence length="270" mass="29373">MRILLAALLLALGLPSLAAQRVVSLAPSMTDSVLELGAGARLVGVLDGDARPAQLAALPSLGRYGQLNLERLLSLRPDLVLVWPGSIPEAQMARLRNLGLTLYVAEPHRLDDIPKQLEELGALLGAGEKGAALAADFRGRIAELRREYARERPLRLFYQVWNRPLYTLGGQQVVSDALQVCGARNLFDDLQLPAPQVGLEAVLARDPEVILAPTAEQAGEWQAMKQLSATRLGQLWVLPDRNLERPSHAMLAATEKLCRLLANAKTADRP</sequence>
<dbReference type="RefSeq" id="WP_089393367.1">
    <property type="nucleotide sequence ID" value="NZ_FNEC01000024.1"/>
</dbReference>
<dbReference type="PANTHER" id="PTHR42860:SF1">
    <property type="entry name" value="VITAMIN B12-BINDING PROTEIN"/>
    <property type="match status" value="1"/>
</dbReference>
<evidence type="ECO:0000256" key="1">
    <source>
        <dbReference type="ARBA" id="ARBA00022729"/>
    </source>
</evidence>
<keyword evidence="1 2" id="KW-0732">Signal</keyword>
<dbReference type="SUPFAM" id="SSF53807">
    <property type="entry name" value="Helical backbone' metal receptor"/>
    <property type="match status" value="1"/>
</dbReference>
<dbReference type="InterPro" id="IPR051030">
    <property type="entry name" value="Vitamin_B12-ABC_binding"/>
</dbReference>
<reference evidence="5 6" key="2">
    <citation type="submission" date="2017-06" db="EMBL/GenBank/DDBJ databases">
        <authorList>
            <person name="Varghese N."/>
            <person name="Submissions S."/>
        </authorList>
    </citation>
    <scope>NUCLEOTIDE SEQUENCE [LARGE SCALE GENOMIC DNA]</scope>
    <source>
        <strain evidence="5 6">RLD-1</strain>
    </source>
</reference>
<dbReference type="EMBL" id="FNEC01000024">
    <property type="protein sequence ID" value="SDJ84985.1"/>
    <property type="molecule type" value="Genomic_DNA"/>
</dbReference>
<gene>
    <name evidence="4" type="ORF">SAMN05216189_10249</name>
    <name evidence="5" type="ORF">SAMN06295949_1249</name>
</gene>
<dbReference type="InterPro" id="IPR002491">
    <property type="entry name" value="ABC_transptr_periplasmic_BD"/>
</dbReference>
<protein>
    <submittedName>
        <fullName evidence="4">Vitamin B12 transport system substrate-binding protein</fullName>
    </submittedName>
</protein>
<dbReference type="InterPro" id="IPR054828">
    <property type="entry name" value="Vit_B12_bind_prot"/>
</dbReference>
<dbReference type="Gene3D" id="3.40.50.1980">
    <property type="entry name" value="Nitrogenase molybdenum iron protein domain"/>
    <property type="match status" value="2"/>
</dbReference>
<dbReference type="CDD" id="cd01144">
    <property type="entry name" value="BtuF"/>
    <property type="match status" value="1"/>
</dbReference>
<evidence type="ECO:0000313" key="6">
    <source>
        <dbReference type="Proteomes" id="UP000198309"/>
    </source>
</evidence>
<dbReference type="Proteomes" id="UP000198309">
    <property type="component" value="Unassembled WGS sequence"/>
</dbReference>
<evidence type="ECO:0000313" key="7">
    <source>
        <dbReference type="Proteomes" id="UP000199693"/>
    </source>
</evidence>
<dbReference type="AlphaFoldDB" id="A0A239M6D2"/>
<evidence type="ECO:0000313" key="4">
    <source>
        <dbReference type="EMBL" id="SDJ84985.1"/>
    </source>
</evidence>
<proteinExistence type="predicted"/>
<feature type="chain" id="PRO_5030040992" evidence="2">
    <location>
        <begin position="19"/>
        <end position="270"/>
    </location>
</feature>
<feature type="signal peptide" evidence="2">
    <location>
        <begin position="1"/>
        <end position="18"/>
    </location>
</feature>
<dbReference type="NCBIfam" id="NF038402">
    <property type="entry name" value="TroA_like"/>
    <property type="match status" value="1"/>
</dbReference>
<name>A0A239M6D2_9PSED</name>
<feature type="domain" description="Fe/B12 periplasmic-binding" evidence="3">
    <location>
        <begin position="21"/>
        <end position="265"/>
    </location>
</feature>
<dbReference type="EMBL" id="FZPC01000024">
    <property type="protein sequence ID" value="SNT37708.1"/>
    <property type="molecule type" value="Genomic_DNA"/>
</dbReference>
<evidence type="ECO:0000259" key="3">
    <source>
        <dbReference type="PROSITE" id="PS50983"/>
    </source>
</evidence>
<keyword evidence="6" id="KW-1185">Reference proteome</keyword>
<reference evidence="4 7" key="1">
    <citation type="submission" date="2016-10" db="EMBL/GenBank/DDBJ databases">
        <authorList>
            <person name="de Groot N.N."/>
        </authorList>
    </citation>
    <scope>NUCLEOTIDE SEQUENCE [LARGE SCALE GENOMIC DNA]</scope>
    <source>
        <strain evidence="4 7">CCM 7361</strain>
    </source>
</reference>
<organism evidence="4 7">
    <name type="scientific">Pseudomonas delhiensis</name>
    <dbReference type="NCBI Taxonomy" id="366289"/>
    <lineage>
        <taxon>Bacteria</taxon>
        <taxon>Pseudomonadati</taxon>
        <taxon>Pseudomonadota</taxon>
        <taxon>Gammaproteobacteria</taxon>
        <taxon>Pseudomonadales</taxon>
        <taxon>Pseudomonadaceae</taxon>
        <taxon>Pseudomonas</taxon>
    </lineage>
</organism>
<evidence type="ECO:0000313" key="5">
    <source>
        <dbReference type="EMBL" id="SNT37708.1"/>
    </source>
</evidence>
<dbReference type="PROSITE" id="PS50983">
    <property type="entry name" value="FE_B12_PBP"/>
    <property type="match status" value="1"/>
</dbReference>
<dbReference type="Pfam" id="PF01497">
    <property type="entry name" value="Peripla_BP_2"/>
    <property type="match status" value="1"/>
</dbReference>